<dbReference type="RefSeq" id="WP_185272464.1">
    <property type="nucleotide sequence ID" value="NZ_CP055156.1"/>
</dbReference>
<dbReference type="EMBL" id="CP055156">
    <property type="protein sequence ID" value="QNF31677.1"/>
    <property type="molecule type" value="Genomic_DNA"/>
</dbReference>
<evidence type="ECO:0000313" key="1">
    <source>
        <dbReference type="EMBL" id="QNF31677.1"/>
    </source>
</evidence>
<proteinExistence type="predicted"/>
<accession>A0A7G7G3E3</accession>
<gene>
    <name evidence="1" type="ORF">HUW51_02660</name>
</gene>
<keyword evidence="2" id="KW-1185">Reference proteome</keyword>
<protein>
    <submittedName>
        <fullName evidence="1">Uncharacterized protein</fullName>
    </submittedName>
</protein>
<dbReference type="KEGG" id="aswu:HUW51_02660"/>
<dbReference type="AlphaFoldDB" id="A0A7G7G3E3"/>
<evidence type="ECO:0000313" key="2">
    <source>
        <dbReference type="Proteomes" id="UP000515237"/>
    </source>
</evidence>
<name>A0A7G7G3E3_9BACT</name>
<reference evidence="1 2" key="1">
    <citation type="journal article" date="2018" name="Int. J. Syst. Evol. Microbiol.">
        <title>Adhaeribacter swui sp. nov., isolated from wet mud.</title>
        <authorList>
            <person name="Kim D.U."/>
            <person name="Kim K.W."/>
            <person name="Kang M.S."/>
            <person name="Kim J.Y."/>
            <person name="Jang J.H."/>
            <person name="Kim M.K."/>
        </authorList>
    </citation>
    <scope>NUCLEOTIDE SEQUENCE [LARGE SCALE GENOMIC DNA]</scope>
    <source>
        <strain evidence="1 2">KCTC 52873</strain>
    </source>
</reference>
<sequence>MAAFIYIELGLSSDYTYYKPVLAKVKKRFPHLDYLDLDAFSEEFLMAQVNQVVAAADKCAVYFNIVDTEEPLGAVLPLAEILIRRQENTQVVLQGPHTRLERLFSNRQNLNFLKNPDDSTLIAHLERFFSEVSK</sequence>
<organism evidence="1 2">
    <name type="scientific">Adhaeribacter swui</name>
    <dbReference type="NCBI Taxonomy" id="2086471"/>
    <lineage>
        <taxon>Bacteria</taxon>
        <taxon>Pseudomonadati</taxon>
        <taxon>Bacteroidota</taxon>
        <taxon>Cytophagia</taxon>
        <taxon>Cytophagales</taxon>
        <taxon>Hymenobacteraceae</taxon>
        <taxon>Adhaeribacter</taxon>
    </lineage>
</organism>
<dbReference type="Proteomes" id="UP000515237">
    <property type="component" value="Chromosome"/>
</dbReference>